<name>A0A8J3I7T3_9CHLR</name>
<evidence type="ECO:0000256" key="1">
    <source>
        <dbReference type="SAM" id="MobiDB-lite"/>
    </source>
</evidence>
<sequence length="66" mass="7454">MNKEKRHDCSGNRLYGGKKRERHSIDVVSHDDHGYHGGKCGDQADIGEGEQIGRIDELERLPVPKE</sequence>
<feature type="region of interest" description="Disordered" evidence="1">
    <location>
        <begin position="1"/>
        <end position="66"/>
    </location>
</feature>
<gene>
    <name evidence="2" type="ORF">KSX_57950</name>
</gene>
<feature type="compositionally biased region" description="Basic and acidic residues" evidence="1">
    <location>
        <begin position="51"/>
        <end position="66"/>
    </location>
</feature>
<dbReference type="Proteomes" id="UP000612362">
    <property type="component" value="Unassembled WGS sequence"/>
</dbReference>
<dbReference type="AlphaFoldDB" id="A0A8J3I7T3"/>
<accession>A0A8J3I7T3</accession>
<comment type="caution">
    <text evidence="2">The sequence shown here is derived from an EMBL/GenBank/DDBJ whole genome shotgun (WGS) entry which is preliminary data.</text>
</comment>
<evidence type="ECO:0000313" key="2">
    <source>
        <dbReference type="EMBL" id="GHO47632.1"/>
    </source>
</evidence>
<dbReference type="EMBL" id="BNJF01000003">
    <property type="protein sequence ID" value="GHO47632.1"/>
    <property type="molecule type" value="Genomic_DNA"/>
</dbReference>
<keyword evidence="3" id="KW-1185">Reference proteome</keyword>
<feature type="compositionally biased region" description="Basic and acidic residues" evidence="1">
    <location>
        <begin position="1"/>
        <end position="10"/>
    </location>
</feature>
<protein>
    <submittedName>
        <fullName evidence="2">Uncharacterized protein</fullName>
    </submittedName>
</protein>
<organism evidence="2 3">
    <name type="scientific">Ktedonospora formicarum</name>
    <dbReference type="NCBI Taxonomy" id="2778364"/>
    <lineage>
        <taxon>Bacteria</taxon>
        <taxon>Bacillati</taxon>
        <taxon>Chloroflexota</taxon>
        <taxon>Ktedonobacteria</taxon>
        <taxon>Ktedonobacterales</taxon>
        <taxon>Ktedonobacteraceae</taxon>
        <taxon>Ktedonospora</taxon>
    </lineage>
</organism>
<reference evidence="2" key="1">
    <citation type="submission" date="2020-10" db="EMBL/GenBank/DDBJ databases">
        <title>Taxonomic study of unclassified bacteria belonging to the class Ktedonobacteria.</title>
        <authorList>
            <person name="Yabe S."/>
            <person name="Wang C.M."/>
            <person name="Zheng Y."/>
            <person name="Sakai Y."/>
            <person name="Cavaletti L."/>
            <person name="Monciardini P."/>
            <person name="Donadio S."/>
        </authorList>
    </citation>
    <scope>NUCLEOTIDE SEQUENCE</scope>
    <source>
        <strain evidence="2">SOSP1-1</strain>
    </source>
</reference>
<evidence type="ECO:0000313" key="3">
    <source>
        <dbReference type="Proteomes" id="UP000612362"/>
    </source>
</evidence>
<feature type="compositionally biased region" description="Basic and acidic residues" evidence="1">
    <location>
        <begin position="23"/>
        <end position="35"/>
    </location>
</feature>
<proteinExistence type="predicted"/>